<reference evidence="1 2" key="1">
    <citation type="journal article" date="2017" name="ISME J.">
        <title>Energy and carbon metabolisms in a deep terrestrial subsurface fluid microbial community.</title>
        <authorList>
            <person name="Momper L."/>
            <person name="Jungbluth S.P."/>
            <person name="Lee M.D."/>
            <person name="Amend J.P."/>
        </authorList>
    </citation>
    <scope>NUCLEOTIDE SEQUENCE [LARGE SCALE GENOMIC DNA]</scope>
    <source>
        <strain evidence="1">SURF_26</strain>
    </source>
</reference>
<comment type="caution">
    <text evidence="1">The sequence shown here is derived from an EMBL/GenBank/DDBJ whole genome shotgun (WGS) entry which is preliminary data.</text>
</comment>
<organism evidence="1 2">
    <name type="scientific">Candidatus Auribacter fodinae</name>
    <dbReference type="NCBI Taxonomy" id="2093366"/>
    <lineage>
        <taxon>Bacteria</taxon>
        <taxon>Pseudomonadati</taxon>
        <taxon>Candidatus Auribacterota</taxon>
        <taxon>Candidatus Auribacteria</taxon>
        <taxon>Candidatus Auribacterales</taxon>
        <taxon>Candidatus Auribacteraceae</taxon>
        <taxon>Candidatus Auribacter</taxon>
    </lineage>
</organism>
<sequence>MKKSELTANEQTLITHMQQINFGRIRVRIRNHEPDLQTLEIVREVKFKKDNAPNLLYLKTDYALKKEIVEFIEHIHRLNDQSIEIIVQKGIPTNMKVFYKAS</sequence>
<gene>
    <name evidence="1" type="ORF">C4541_03155</name>
</gene>
<dbReference type="EMBL" id="QZJZ01000020">
    <property type="protein sequence ID" value="RJP60904.1"/>
    <property type="molecule type" value="Genomic_DNA"/>
</dbReference>
<dbReference type="AlphaFoldDB" id="A0A3A4R476"/>
<evidence type="ECO:0000313" key="2">
    <source>
        <dbReference type="Proteomes" id="UP000266426"/>
    </source>
</evidence>
<dbReference type="Proteomes" id="UP000266426">
    <property type="component" value="Unassembled WGS sequence"/>
</dbReference>
<evidence type="ECO:0000313" key="1">
    <source>
        <dbReference type="EMBL" id="RJP60904.1"/>
    </source>
</evidence>
<name>A0A3A4R476_9BACT</name>
<protein>
    <submittedName>
        <fullName evidence="1">Uncharacterized protein</fullName>
    </submittedName>
</protein>
<proteinExistence type="predicted"/>
<accession>A0A3A4R476</accession>